<name>A0ABP9JUB7_9NOCA</name>
<dbReference type="SUPFAM" id="SSF53448">
    <property type="entry name" value="Nucleotide-diphospho-sugar transferases"/>
    <property type="match status" value="1"/>
</dbReference>
<comment type="caution">
    <text evidence="2">The sequence shown here is derived from an EMBL/GenBank/DDBJ whole genome shotgun (WGS) entry which is preliminary data.</text>
</comment>
<sequence>MSTERAECPDNPGTPNTTSPPHEVTLLVIAKAPIAWFAKTRLTPPLAPVDAARVAAAALLDTLDAVRDCTVTRRVIAFTGDLDRAESGDEISRAMEDFEVFAQRGGDFGTRLANAHADAARFGAPVLQIGMDTPQVGASTLIEAARRLTDAGTALLGPAEDGGWWALGLPNPQPARVLAQVPMSTAHTATATRSALRDCGYGVRSLPRFRDVDDFDDALHVADHSGGRFAEVVRALRAGLVPR</sequence>
<evidence type="ECO:0000313" key="3">
    <source>
        <dbReference type="Proteomes" id="UP001500603"/>
    </source>
</evidence>
<reference evidence="3" key="1">
    <citation type="journal article" date="2019" name="Int. J. Syst. Evol. Microbiol.">
        <title>The Global Catalogue of Microorganisms (GCM) 10K type strain sequencing project: providing services to taxonomists for standard genome sequencing and annotation.</title>
        <authorList>
            <consortium name="The Broad Institute Genomics Platform"/>
            <consortium name="The Broad Institute Genome Sequencing Center for Infectious Disease"/>
            <person name="Wu L."/>
            <person name="Ma J."/>
        </authorList>
    </citation>
    <scope>NUCLEOTIDE SEQUENCE [LARGE SCALE GENOMIC DNA]</scope>
    <source>
        <strain evidence="3">JCM 18298</strain>
    </source>
</reference>
<accession>A0ABP9JUB7</accession>
<protein>
    <submittedName>
        <fullName evidence="2">DUF2064 domain-containing protein</fullName>
    </submittedName>
</protein>
<dbReference type="RefSeq" id="WP_345493203.1">
    <property type="nucleotide sequence ID" value="NZ_BAABJM010000001.1"/>
</dbReference>
<dbReference type="Pfam" id="PF09837">
    <property type="entry name" value="DUF2064"/>
    <property type="match status" value="1"/>
</dbReference>
<dbReference type="Proteomes" id="UP001500603">
    <property type="component" value="Unassembled WGS sequence"/>
</dbReference>
<keyword evidence="3" id="KW-1185">Reference proteome</keyword>
<dbReference type="InterPro" id="IPR029044">
    <property type="entry name" value="Nucleotide-diphossugar_trans"/>
</dbReference>
<dbReference type="PANTHER" id="PTHR36529">
    <property type="entry name" value="SLL1095 PROTEIN"/>
    <property type="match status" value="1"/>
</dbReference>
<dbReference type="InterPro" id="IPR018641">
    <property type="entry name" value="Trfase_1_rSAM/seldom-assoc"/>
</dbReference>
<dbReference type="PANTHER" id="PTHR36529:SF1">
    <property type="entry name" value="GLYCOSYLTRANSFERASE"/>
    <property type="match status" value="1"/>
</dbReference>
<dbReference type="EMBL" id="BAABJM010000001">
    <property type="protein sequence ID" value="GAA5042810.1"/>
    <property type="molecule type" value="Genomic_DNA"/>
</dbReference>
<evidence type="ECO:0000256" key="1">
    <source>
        <dbReference type="SAM" id="MobiDB-lite"/>
    </source>
</evidence>
<proteinExistence type="predicted"/>
<evidence type="ECO:0000313" key="2">
    <source>
        <dbReference type="EMBL" id="GAA5042810.1"/>
    </source>
</evidence>
<gene>
    <name evidence="2" type="ORF">GCM10023318_03560</name>
</gene>
<dbReference type="Gene3D" id="3.90.550.10">
    <property type="entry name" value="Spore Coat Polysaccharide Biosynthesis Protein SpsA, Chain A"/>
    <property type="match status" value="1"/>
</dbReference>
<feature type="region of interest" description="Disordered" evidence="1">
    <location>
        <begin position="1"/>
        <end position="22"/>
    </location>
</feature>
<organism evidence="2 3">
    <name type="scientific">Nocardia callitridis</name>
    <dbReference type="NCBI Taxonomy" id="648753"/>
    <lineage>
        <taxon>Bacteria</taxon>
        <taxon>Bacillati</taxon>
        <taxon>Actinomycetota</taxon>
        <taxon>Actinomycetes</taxon>
        <taxon>Mycobacteriales</taxon>
        <taxon>Nocardiaceae</taxon>
        <taxon>Nocardia</taxon>
    </lineage>
</organism>